<evidence type="ECO:0000313" key="3">
    <source>
        <dbReference type="Proteomes" id="UP000053611"/>
    </source>
</evidence>
<feature type="compositionally biased region" description="Polar residues" evidence="1">
    <location>
        <begin position="167"/>
        <end position="187"/>
    </location>
</feature>
<evidence type="ECO:0000256" key="1">
    <source>
        <dbReference type="SAM" id="MobiDB-lite"/>
    </source>
</evidence>
<feature type="compositionally biased region" description="Basic residues" evidence="1">
    <location>
        <begin position="291"/>
        <end position="301"/>
    </location>
</feature>
<dbReference type="Proteomes" id="UP000053611">
    <property type="component" value="Unassembled WGS sequence"/>
</dbReference>
<dbReference type="AlphaFoldDB" id="A0A0J0XGJ1"/>
<dbReference type="EMBL" id="KQ087240">
    <property type="protein sequence ID" value="KLT40183.1"/>
    <property type="molecule type" value="Genomic_DNA"/>
</dbReference>
<feature type="compositionally biased region" description="Low complexity" evidence="1">
    <location>
        <begin position="71"/>
        <end position="86"/>
    </location>
</feature>
<feature type="compositionally biased region" description="Basic residues" evidence="1">
    <location>
        <begin position="52"/>
        <end position="66"/>
    </location>
</feature>
<protein>
    <submittedName>
        <fullName evidence="2">Uncharacterized protein</fullName>
    </submittedName>
</protein>
<evidence type="ECO:0000313" key="2">
    <source>
        <dbReference type="EMBL" id="KLT40183.1"/>
    </source>
</evidence>
<feature type="region of interest" description="Disordered" evidence="1">
    <location>
        <begin position="279"/>
        <end position="314"/>
    </location>
</feature>
<feature type="compositionally biased region" description="Polar residues" evidence="1">
    <location>
        <begin position="87"/>
        <end position="97"/>
    </location>
</feature>
<feature type="compositionally biased region" description="Low complexity" evidence="1">
    <location>
        <begin position="140"/>
        <end position="159"/>
    </location>
</feature>
<reference evidence="2 3" key="1">
    <citation type="submission" date="2015-03" db="EMBL/GenBank/DDBJ databases">
        <title>Genomics and transcriptomics of the oil-accumulating basidiomycete yeast T. oleaginosus allow insights into substrate utilization and the diverse evolutionary trajectories of mating systems in fungi.</title>
        <authorList>
            <consortium name="DOE Joint Genome Institute"/>
            <person name="Kourist R."/>
            <person name="Kracht O."/>
            <person name="Bracharz F."/>
            <person name="Lipzen A."/>
            <person name="Nolan M."/>
            <person name="Ohm R."/>
            <person name="Grigoriev I."/>
            <person name="Sun S."/>
            <person name="Heitman J."/>
            <person name="Bruck T."/>
            <person name="Nowrousian M."/>
        </authorList>
    </citation>
    <scope>NUCLEOTIDE SEQUENCE [LARGE SCALE GENOMIC DNA]</scope>
    <source>
        <strain evidence="2 3">IBC0246</strain>
    </source>
</reference>
<sequence>MSASRRTPTHPCAALRVRAGGGRCVGRAGVCGQRRWFGRRTRMARGRCGGSWRRRAPKRTRSRPHPRPTFPSSKAATPCAAPPTSSIQSLPGQTAASCSAPRAARGPHTSSLRTKDAPTTRGGIPPSRTPRAARGRRSSPLAGGAWTPTPTPTTRAACRAPKRGRASSGSRATWCPSSARSRGSTSPWGIAGTAWRACSSLRPRWRGTSAQASGTPRCLRVSVSLRSGWRGCGCRDCSRLPLCIPSATLYCGCPRRRGCARSTNESESRYAISIAELAHASPKPTDDGHSRHARTHRRHAPLGKPPNRGMEGCG</sequence>
<gene>
    <name evidence="2" type="ORF">CC85DRAFT_330115</name>
</gene>
<feature type="region of interest" description="Disordered" evidence="1">
    <location>
        <begin position="45"/>
        <end position="187"/>
    </location>
</feature>
<name>A0A0J0XGJ1_9TREE</name>
<organism evidence="2 3">
    <name type="scientific">Cutaneotrichosporon oleaginosum</name>
    <dbReference type="NCBI Taxonomy" id="879819"/>
    <lineage>
        <taxon>Eukaryota</taxon>
        <taxon>Fungi</taxon>
        <taxon>Dikarya</taxon>
        <taxon>Basidiomycota</taxon>
        <taxon>Agaricomycotina</taxon>
        <taxon>Tremellomycetes</taxon>
        <taxon>Trichosporonales</taxon>
        <taxon>Trichosporonaceae</taxon>
        <taxon>Cutaneotrichosporon</taxon>
    </lineage>
</organism>
<proteinExistence type="predicted"/>
<accession>A0A0J0XGJ1</accession>
<keyword evidence="3" id="KW-1185">Reference proteome</keyword>